<reference evidence="4" key="1">
    <citation type="submission" date="2020-05" db="EMBL/GenBank/DDBJ databases">
        <authorList>
            <person name="Chiriac C."/>
            <person name="Salcher M."/>
            <person name="Ghai R."/>
            <person name="Kavagutti S V."/>
        </authorList>
    </citation>
    <scope>NUCLEOTIDE SEQUENCE</scope>
</reference>
<feature type="domain" description="Nudix hydrolase" evidence="2">
    <location>
        <begin position="14"/>
        <end position="141"/>
    </location>
</feature>
<evidence type="ECO:0000313" key="3">
    <source>
        <dbReference type="EMBL" id="CAB4550541.1"/>
    </source>
</evidence>
<dbReference type="CDD" id="cd03673">
    <property type="entry name" value="NUDIX_Ap6A_hydrolase"/>
    <property type="match status" value="1"/>
</dbReference>
<dbReference type="PROSITE" id="PS51462">
    <property type="entry name" value="NUDIX"/>
    <property type="match status" value="1"/>
</dbReference>
<dbReference type="PANTHER" id="PTHR21340">
    <property type="entry name" value="DIADENOSINE 5,5-P1,P4-TETRAPHOSPHATE PYROPHOSPHOHYDROLASE MUTT"/>
    <property type="match status" value="1"/>
</dbReference>
<dbReference type="EMBL" id="CAEZTR010000158">
    <property type="protein sequence ID" value="CAB4589795.1"/>
    <property type="molecule type" value="Genomic_DNA"/>
</dbReference>
<dbReference type="GO" id="GO:0006754">
    <property type="term" value="P:ATP biosynthetic process"/>
    <property type="evidence" value="ECO:0007669"/>
    <property type="project" value="TreeGrafter"/>
</dbReference>
<evidence type="ECO:0000313" key="7">
    <source>
        <dbReference type="EMBL" id="CAB4673193.1"/>
    </source>
</evidence>
<dbReference type="InterPro" id="IPR015797">
    <property type="entry name" value="NUDIX_hydrolase-like_dom_sf"/>
</dbReference>
<organism evidence="4">
    <name type="scientific">freshwater metagenome</name>
    <dbReference type="NCBI Taxonomy" id="449393"/>
    <lineage>
        <taxon>unclassified sequences</taxon>
        <taxon>metagenomes</taxon>
        <taxon>ecological metagenomes</taxon>
    </lineage>
</organism>
<dbReference type="EMBL" id="CAEZSU010000076">
    <property type="protein sequence ID" value="CAB4550541.1"/>
    <property type="molecule type" value="Genomic_DNA"/>
</dbReference>
<keyword evidence="1" id="KW-0378">Hydrolase</keyword>
<dbReference type="PRINTS" id="PR00502">
    <property type="entry name" value="NUDIXFAMILY"/>
</dbReference>
<protein>
    <submittedName>
        <fullName evidence="4">Unannotated protein</fullName>
    </submittedName>
</protein>
<dbReference type="EMBL" id="CAEZTG010000008">
    <property type="protein sequence ID" value="CAB4555303.1"/>
    <property type="molecule type" value="Genomic_DNA"/>
</dbReference>
<accession>A0A6J6CYS6</accession>
<evidence type="ECO:0000313" key="5">
    <source>
        <dbReference type="EMBL" id="CAB4589795.1"/>
    </source>
</evidence>
<dbReference type="Pfam" id="PF00293">
    <property type="entry name" value="NUDIX"/>
    <property type="match status" value="1"/>
</dbReference>
<proteinExistence type="predicted"/>
<sequence length="146" mass="16603">MTIRNLIDDGVESFDVRAAGGVIFRGELAEPEIVIVHRPRYDDWTFPKGKSETGETDEQTAHREVLEETGFDCELGDELPSVTYRDHKDRSKIVRYWVMTVQSGTFEANEEVDALEWVSPVEAGERLTYDHDVDVLSAFLSLEHDA</sequence>
<dbReference type="PANTHER" id="PTHR21340:SF0">
    <property type="entry name" value="BIS(5'-NUCLEOSYL)-TETRAPHOSPHATASE [ASYMMETRICAL]"/>
    <property type="match status" value="1"/>
</dbReference>
<name>A0A6J6CYS6_9ZZZZ</name>
<gene>
    <name evidence="3" type="ORF">UFOPK1495_00832</name>
    <name evidence="4" type="ORF">UFOPK1603_00160</name>
    <name evidence="5" type="ORF">UFOPK1711_01759</name>
    <name evidence="6" type="ORF">UFOPK2143_00276</name>
    <name evidence="7" type="ORF">UFOPK2350_00478</name>
</gene>
<dbReference type="EMBL" id="CAEZXE010000027">
    <property type="protein sequence ID" value="CAB4673193.1"/>
    <property type="molecule type" value="Genomic_DNA"/>
</dbReference>
<dbReference type="InterPro" id="IPR000086">
    <property type="entry name" value="NUDIX_hydrolase_dom"/>
</dbReference>
<dbReference type="GO" id="GO:0006167">
    <property type="term" value="P:AMP biosynthetic process"/>
    <property type="evidence" value="ECO:0007669"/>
    <property type="project" value="TreeGrafter"/>
</dbReference>
<evidence type="ECO:0000259" key="2">
    <source>
        <dbReference type="PROSITE" id="PS51462"/>
    </source>
</evidence>
<dbReference type="InterPro" id="IPR020476">
    <property type="entry name" value="Nudix_hydrolase"/>
</dbReference>
<dbReference type="SUPFAM" id="SSF55811">
    <property type="entry name" value="Nudix"/>
    <property type="match status" value="1"/>
</dbReference>
<dbReference type="EMBL" id="CAEZVV010000008">
    <property type="protein sequence ID" value="CAB4636574.1"/>
    <property type="molecule type" value="Genomic_DNA"/>
</dbReference>
<dbReference type="PROSITE" id="PS00893">
    <property type="entry name" value="NUDIX_BOX"/>
    <property type="match status" value="1"/>
</dbReference>
<evidence type="ECO:0000313" key="6">
    <source>
        <dbReference type="EMBL" id="CAB4636574.1"/>
    </source>
</evidence>
<dbReference type="InterPro" id="IPR020084">
    <property type="entry name" value="NUDIX_hydrolase_CS"/>
</dbReference>
<evidence type="ECO:0000313" key="4">
    <source>
        <dbReference type="EMBL" id="CAB4555303.1"/>
    </source>
</evidence>
<evidence type="ECO:0000256" key="1">
    <source>
        <dbReference type="ARBA" id="ARBA00022801"/>
    </source>
</evidence>
<dbReference type="GO" id="GO:0004081">
    <property type="term" value="F:bis(5'-nucleosyl)-tetraphosphatase (asymmetrical) activity"/>
    <property type="evidence" value="ECO:0007669"/>
    <property type="project" value="TreeGrafter"/>
</dbReference>
<dbReference type="InterPro" id="IPR051325">
    <property type="entry name" value="Nudix_hydrolase_domain"/>
</dbReference>
<dbReference type="AlphaFoldDB" id="A0A6J6CYS6"/>
<dbReference type="Gene3D" id="3.90.79.10">
    <property type="entry name" value="Nucleoside Triphosphate Pyrophosphohydrolase"/>
    <property type="match status" value="1"/>
</dbReference>